<dbReference type="AlphaFoldDB" id="A0AAD6FH60"/>
<accession>A0AAD6FH60</accession>
<organism evidence="2 3">
    <name type="scientific">Pogonophryne albipinna</name>
    <dbReference type="NCBI Taxonomy" id="1090488"/>
    <lineage>
        <taxon>Eukaryota</taxon>
        <taxon>Metazoa</taxon>
        <taxon>Chordata</taxon>
        <taxon>Craniata</taxon>
        <taxon>Vertebrata</taxon>
        <taxon>Euteleostomi</taxon>
        <taxon>Actinopterygii</taxon>
        <taxon>Neopterygii</taxon>
        <taxon>Teleostei</taxon>
        <taxon>Neoteleostei</taxon>
        <taxon>Acanthomorphata</taxon>
        <taxon>Eupercaria</taxon>
        <taxon>Perciformes</taxon>
        <taxon>Notothenioidei</taxon>
        <taxon>Pogonophryne</taxon>
    </lineage>
</organism>
<dbReference type="Proteomes" id="UP001219934">
    <property type="component" value="Unassembled WGS sequence"/>
</dbReference>
<sequence>MKRKRADIASFFNKKKQAEAQENERQGQMEKGQTERGRGVASETWPKWTSRCFQKTCTSTAYRFRERER</sequence>
<gene>
    <name evidence="2" type="ORF">JOQ06_030305</name>
</gene>
<evidence type="ECO:0000313" key="3">
    <source>
        <dbReference type="Proteomes" id="UP001219934"/>
    </source>
</evidence>
<comment type="caution">
    <text evidence="2">The sequence shown here is derived from an EMBL/GenBank/DDBJ whole genome shotgun (WGS) entry which is preliminary data.</text>
</comment>
<feature type="region of interest" description="Disordered" evidence="1">
    <location>
        <begin position="1"/>
        <end position="42"/>
    </location>
</feature>
<dbReference type="EMBL" id="JAPTMU010000013">
    <property type="protein sequence ID" value="KAJ4933477.1"/>
    <property type="molecule type" value="Genomic_DNA"/>
</dbReference>
<evidence type="ECO:0000256" key="1">
    <source>
        <dbReference type="SAM" id="MobiDB-lite"/>
    </source>
</evidence>
<feature type="compositionally biased region" description="Basic and acidic residues" evidence="1">
    <location>
        <begin position="16"/>
        <end position="38"/>
    </location>
</feature>
<evidence type="ECO:0000313" key="2">
    <source>
        <dbReference type="EMBL" id="KAJ4933477.1"/>
    </source>
</evidence>
<keyword evidence="3" id="KW-1185">Reference proteome</keyword>
<proteinExistence type="predicted"/>
<protein>
    <submittedName>
        <fullName evidence="2">Uncharacterized protein</fullName>
    </submittedName>
</protein>
<name>A0AAD6FH60_9TELE</name>
<reference evidence="2" key="1">
    <citation type="submission" date="2022-11" db="EMBL/GenBank/DDBJ databases">
        <title>Chromosome-level genome of Pogonophryne albipinna.</title>
        <authorList>
            <person name="Jo E."/>
        </authorList>
    </citation>
    <scope>NUCLEOTIDE SEQUENCE</scope>
    <source>
        <strain evidence="2">SGF0006</strain>
        <tissue evidence="2">Muscle</tissue>
    </source>
</reference>